<dbReference type="eggNOG" id="ENOG50337K8">
    <property type="taxonomic scope" value="Bacteria"/>
</dbReference>
<feature type="transmembrane region" description="Helical" evidence="1">
    <location>
        <begin position="5"/>
        <end position="22"/>
    </location>
</feature>
<dbReference type="Proteomes" id="UP000004893">
    <property type="component" value="Unassembled WGS sequence"/>
</dbReference>
<organism evidence="3 4">
    <name type="scientific">[Clostridium] hylemonae DSM 15053</name>
    <dbReference type="NCBI Taxonomy" id="553973"/>
    <lineage>
        <taxon>Bacteria</taxon>
        <taxon>Bacillati</taxon>
        <taxon>Bacillota</taxon>
        <taxon>Clostridia</taxon>
        <taxon>Lachnospirales</taxon>
        <taxon>Lachnospiraceae</taxon>
    </lineage>
</organism>
<feature type="transmembrane region" description="Helical" evidence="1">
    <location>
        <begin position="119"/>
        <end position="145"/>
    </location>
</feature>
<dbReference type="STRING" id="553973.CLOHYLEM_05034"/>
<keyword evidence="1" id="KW-0812">Transmembrane</keyword>
<dbReference type="OrthoDB" id="1987500at2"/>
<evidence type="ECO:0000259" key="2">
    <source>
        <dbReference type="Pfam" id="PF07331"/>
    </source>
</evidence>
<evidence type="ECO:0000256" key="1">
    <source>
        <dbReference type="SAM" id="Phobius"/>
    </source>
</evidence>
<name>C0BYZ5_9FIRM</name>
<accession>C0BYZ5</accession>
<reference evidence="3" key="1">
    <citation type="submission" date="2009-02" db="EMBL/GenBank/DDBJ databases">
        <authorList>
            <person name="Fulton L."/>
            <person name="Clifton S."/>
            <person name="Fulton B."/>
            <person name="Xu J."/>
            <person name="Minx P."/>
            <person name="Pepin K.H."/>
            <person name="Johnson M."/>
            <person name="Bhonagiri V."/>
            <person name="Nash W.E."/>
            <person name="Mardis E.R."/>
            <person name="Wilson R.K."/>
        </authorList>
    </citation>
    <scope>NUCLEOTIDE SEQUENCE [LARGE SCALE GENOMIC DNA]</scope>
    <source>
        <strain evidence="3">DSM 15053</strain>
    </source>
</reference>
<sequence>MKKYNVGISVLMCMLAAGIFYFTKEFPKYYAGAPGSGFWPRVIAAGILIVSAVLLAETFIKKEEKSGPPIVYTSQGIKRVYILSGLIVLFGIGLQYLGLVIAALLFVPAVMFTLGEKRGIWLAAGGVGVTAAIYVIFAVGLHVVLPRAFFM</sequence>
<dbReference type="EMBL" id="ABYI02000018">
    <property type="protein sequence ID" value="EEG75073.1"/>
    <property type="molecule type" value="Genomic_DNA"/>
</dbReference>
<dbReference type="InterPro" id="IPR009936">
    <property type="entry name" value="DUF1468"/>
</dbReference>
<evidence type="ECO:0000313" key="4">
    <source>
        <dbReference type="Proteomes" id="UP000004893"/>
    </source>
</evidence>
<dbReference type="AlphaFoldDB" id="C0BYZ5"/>
<feature type="domain" description="DUF1468" evidence="2">
    <location>
        <begin position="10"/>
        <end position="146"/>
    </location>
</feature>
<feature type="transmembrane region" description="Helical" evidence="1">
    <location>
        <begin position="42"/>
        <end position="60"/>
    </location>
</feature>
<evidence type="ECO:0000313" key="3">
    <source>
        <dbReference type="EMBL" id="EEG75073.1"/>
    </source>
</evidence>
<keyword evidence="1" id="KW-1133">Transmembrane helix</keyword>
<reference evidence="3" key="2">
    <citation type="submission" date="2013-06" db="EMBL/GenBank/DDBJ databases">
        <title>Draft genome sequence of Clostridium hylemonae (DSM 15053).</title>
        <authorList>
            <person name="Sudarsanam P."/>
            <person name="Ley R."/>
            <person name="Guruge J."/>
            <person name="Turnbaugh P.J."/>
            <person name="Mahowald M."/>
            <person name="Liep D."/>
            <person name="Gordon J."/>
        </authorList>
    </citation>
    <scope>NUCLEOTIDE SEQUENCE</scope>
    <source>
        <strain evidence="3">DSM 15053</strain>
    </source>
</reference>
<dbReference type="RefSeq" id="WP_006442368.1">
    <property type="nucleotide sequence ID" value="NZ_CP036524.1"/>
</dbReference>
<keyword evidence="4" id="KW-1185">Reference proteome</keyword>
<feature type="transmembrane region" description="Helical" evidence="1">
    <location>
        <begin position="80"/>
        <end position="107"/>
    </location>
</feature>
<proteinExistence type="predicted"/>
<protein>
    <recommendedName>
        <fullName evidence="2">DUF1468 domain-containing protein</fullName>
    </recommendedName>
</protein>
<dbReference type="HOGENOM" id="CLU_110735_2_1_9"/>
<gene>
    <name evidence="3" type="ORF">CLOHYLEM_05034</name>
</gene>
<keyword evidence="1" id="KW-0472">Membrane</keyword>
<comment type="caution">
    <text evidence="3">The sequence shown here is derived from an EMBL/GenBank/DDBJ whole genome shotgun (WGS) entry which is preliminary data.</text>
</comment>
<dbReference type="Pfam" id="PF07331">
    <property type="entry name" value="TctB"/>
    <property type="match status" value="1"/>
</dbReference>